<evidence type="ECO:0000313" key="3">
    <source>
        <dbReference type="EMBL" id="MFD2674722.1"/>
    </source>
</evidence>
<dbReference type="EMBL" id="JBHUNF010000003">
    <property type="protein sequence ID" value="MFD2674722.1"/>
    <property type="molecule type" value="Genomic_DNA"/>
</dbReference>
<dbReference type="InterPro" id="IPR050345">
    <property type="entry name" value="Aliph_Amidase/BUP"/>
</dbReference>
<dbReference type="PANTHER" id="PTHR43674">
    <property type="entry name" value="NITRILASE C965.09-RELATED"/>
    <property type="match status" value="1"/>
</dbReference>
<feature type="domain" description="CN hydrolase" evidence="2">
    <location>
        <begin position="21"/>
        <end position="267"/>
    </location>
</feature>
<dbReference type="InterPro" id="IPR003010">
    <property type="entry name" value="C-N_Hydrolase"/>
</dbReference>
<name>A0ABW5RIF9_9MICO</name>
<dbReference type="Gene3D" id="3.60.110.10">
    <property type="entry name" value="Carbon-nitrogen hydrolase"/>
    <property type="match status" value="1"/>
</dbReference>
<comment type="caution">
    <text evidence="3">The sequence shown here is derived from an EMBL/GenBank/DDBJ whole genome shotgun (WGS) entry which is preliminary data.</text>
</comment>
<accession>A0ABW5RIF9</accession>
<protein>
    <submittedName>
        <fullName evidence="3">Carbon-nitrogen hydrolase family protein</fullName>
    </submittedName>
</protein>
<evidence type="ECO:0000259" key="2">
    <source>
        <dbReference type="PROSITE" id="PS50263"/>
    </source>
</evidence>
<dbReference type="GO" id="GO:0016787">
    <property type="term" value="F:hydrolase activity"/>
    <property type="evidence" value="ECO:0007669"/>
    <property type="project" value="UniProtKB-KW"/>
</dbReference>
<organism evidence="3 4">
    <name type="scientific">Gulosibacter bifidus</name>
    <dbReference type="NCBI Taxonomy" id="272239"/>
    <lineage>
        <taxon>Bacteria</taxon>
        <taxon>Bacillati</taxon>
        <taxon>Actinomycetota</taxon>
        <taxon>Actinomycetes</taxon>
        <taxon>Micrococcales</taxon>
        <taxon>Microbacteriaceae</taxon>
        <taxon>Gulosibacter</taxon>
    </lineage>
</organism>
<dbReference type="PROSITE" id="PS50263">
    <property type="entry name" value="CN_HYDROLASE"/>
    <property type="match status" value="1"/>
</dbReference>
<keyword evidence="1 3" id="KW-0378">Hydrolase</keyword>
<dbReference type="RefSeq" id="WP_066056381.1">
    <property type="nucleotide sequence ID" value="NZ_JBHUNF010000003.1"/>
</dbReference>
<dbReference type="CDD" id="cd07197">
    <property type="entry name" value="nitrilase"/>
    <property type="match status" value="1"/>
</dbReference>
<evidence type="ECO:0000256" key="1">
    <source>
        <dbReference type="ARBA" id="ARBA00022801"/>
    </source>
</evidence>
<proteinExistence type="predicted"/>
<reference evidence="4" key="1">
    <citation type="journal article" date="2019" name="Int. J. Syst. Evol. Microbiol.">
        <title>The Global Catalogue of Microorganisms (GCM) 10K type strain sequencing project: providing services to taxonomists for standard genome sequencing and annotation.</title>
        <authorList>
            <consortium name="The Broad Institute Genomics Platform"/>
            <consortium name="The Broad Institute Genome Sequencing Center for Infectious Disease"/>
            <person name="Wu L."/>
            <person name="Ma J."/>
        </authorList>
    </citation>
    <scope>NUCLEOTIDE SEQUENCE [LARGE SCALE GENOMIC DNA]</scope>
    <source>
        <strain evidence="4">TISTR 1511</strain>
    </source>
</reference>
<dbReference type="InterPro" id="IPR036526">
    <property type="entry name" value="C-N_Hydrolase_sf"/>
</dbReference>
<dbReference type="Proteomes" id="UP001597453">
    <property type="component" value="Unassembled WGS sequence"/>
</dbReference>
<keyword evidence="4" id="KW-1185">Reference proteome</keyword>
<gene>
    <name evidence="3" type="ORF">ACFSUQ_05325</name>
</gene>
<sequence length="317" mass="34129">MTDETVTESMTATATAAKGTLRVAAAQLAPLPIGAAIAPFAEQLARIVAEHRPDLVIFPELHCFGADDSDLQRQNARLRAGAVTIDEFVDAVGPIVRQHGVWCVPGSIVERGTDGEVFNTQVVIDPQGRERCRYRKVFPWRPTEPYAPGDAFAVCTMTDDPANAAPGSTPVLGMSICYDAWWPEVTRHLAWLGAEVVCNVVKTTTPDRDQEVILARANSIVNQNFTCSVNVAGPLGGGKSLIVGPEGEVLAESTNASECILVAELDLDRVAQVRQHGTCGSVVPWQQFQDADAPISMPLYGGELAPRNWAPGGRRYR</sequence>
<evidence type="ECO:0000313" key="4">
    <source>
        <dbReference type="Proteomes" id="UP001597453"/>
    </source>
</evidence>
<dbReference type="SUPFAM" id="SSF56317">
    <property type="entry name" value="Carbon-nitrogen hydrolase"/>
    <property type="match status" value="1"/>
</dbReference>
<dbReference type="Pfam" id="PF00795">
    <property type="entry name" value="CN_hydrolase"/>
    <property type="match status" value="1"/>
</dbReference>
<dbReference type="PANTHER" id="PTHR43674:SF2">
    <property type="entry name" value="BETA-UREIDOPROPIONASE"/>
    <property type="match status" value="1"/>
</dbReference>